<protein>
    <recommendedName>
        <fullName evidence="1">Reverse transcriptase Ty1/copia-type domain-containing protein</fullName>
    </recommendedName>
</protein>
<accession>A0AAV1UQQ2</accession>
<evidence type="ECO:0000259" key="1">
    <source>
        <dbReference type="Pfam" id="PF07727"/>
    </source>
</evidence>
<reference evidence="2" key="1">
    <citation type="submission" date="2024-01" db="EMBL/GenBank/DDBJ databases">
        <authorList>
            <person name="Webb A."/>
        </authorList>
    </citation>
    <scope>NUCLEOTIDE SEQUENCE</scope>
    <source>
        <strain evidence="2">Pm1</strain>
    </source>
</reference>
<feature type="domain" description="Reverse transcriptase Ty1/copia-type" evidence="1">
    <location>
        <begin position="12"/>
        <end position="151"/>
    </location>
</feature>
<dbReference type="Proteomes" id="UP001162060">
    <property type="component" value="Unassembled WGS sequence"/>
</dbReference>
<proteinExistence type="predicted"/>
<dbReference type="AlphaFoldDB" id="A0AAV1UQQ2"/>
<dbReference type="InterPro" id="IPR013103">
    <property type="entry name" value="RVT_2"/>
</dbReference>
<organism evidence="2 3">
    <name type="scientific">Peronospora matthiolae</name>
    <dbReference type="NCBI Taxonomy" id="2874970"/>
    <lineage>
        <taxon>Eukaryota</taxon>
        <taxon>Sar</taxon>
        <taxon>Stramenopiles</taxon>
        <taxon>Oomycota</taxon>
        <taxon>Peronosporomycetes</taxon>
        <taxon>Peronosporales</taxon>
        <taxon>Peronosporaceae</taxon>
        <taxon>Peronospora</taxon>
    </lineage>
</organism>
<sequence length="152" mass="16983">MLEELDALEDNGLWRLIKRPSSSNRLHTKWAYKTNTVAHNDFERLKARLGACKKEQVFGIDYQLTFAAVMDMSMVKVLLALPATWGIPAKHGDIPNACVKADKESNLEIMQQVPQAMEVDKATLNKLGASSHKELALNLRKSLCGLKQAGRH</sequence>
<comment type="caution">
    <text evidence="2">The sequence shown here is derived from an EMBL/GenBank/DDBJ whole genome shotgun (WGS) entry which is preliminary data.</text>
</comment>
<evidence type="ECO:0000313" key="2">
    <source>
        <dbReference type="EMBL" id="CAK7936871.1"/>
    </source>
</evidence>
<evidence type="ECO:0000313" key="3">
    <source>
        <dbReference type="Proteomes" id="UP001162060"/>
    </source>
</evidence>
<gene>
    <name evidence="2" type="ORF">PM001_LOCUS22021</name>
</gene>
<dbReference type="EMBL" id="CAKLBY020000226">
    <property type="protein sequence ID" value="CAK7936871.1"/>
    <property type="molecule type" value="Genomic_DNA"/>
</dbReference>
<dbReference type="Pfam" id="PF07727">
    <property type="entry name" value="RVT_2"/>
    <property type="match status" value="1"/>
</dbReference>
<name>A0AAV1UQQ2_9STRA</name>